<proteinExistence type="predicted"/>
<evidence type="ECO:0000313" key="2">
    <source>
        <dbReference type="EMBL" id="SUZ69627.1"/>
    </source>
</evidence>
<sequence length="23" mass="2419">MQVAVAKGGKNQKKSYVPALIST</sequence>
<name>A0A381PU98_9ZZZZ</name>
<protein>
    <submittedName>
        <fullName evidence="2">Uncharacterized protein</fullName>
    </submittedName>
</protein>
<dbReference type="AlphaFoldDB" id="A0A381PU98"/>
<dbReference type="EMBL" id="UINC01001067">
    <property type="protein sequence ID" value="SUZ69627.1"/>
    <property type="molecule type" value="Genomic_DNA"/>
</dbReference>
<organism evidence="2">
    <name type="scientific">marine metagenome</name>
    <dbReference type="NCBI Taxonomy" id="408172"/>
    <lineage>
        <taxon>unclassified sequences</taxon>
        <taxon>metagenomes</taxon>
        <taxon>ecological metagenomes</taxon>
    </lineage>
</organism>
<evidence type="ECO:0000256" key="1">
    <source>
        <dbReference type="SAM" id="MobiDB-lite"/>
    </source>
</evidence>
<gene>
    <name evidence="2" type="ORF">METZ01_LOCUS22481</name>
</gene>
<feature type="region of interest" description="Disordered" evidence="1">
    <location>
        <begin position="1"/>
        <end position="23"/>
    </location>
</feature>
<accession>A0A381PU98</accession>
<reference evidence="2" key="1">
    <citation type="submission" date="2018-05" db="EMBL/GenBank/DDBJ databases">
        <authorList>
            <person name="Lanie J.A."/>
            <person name="Ng W.-L."/>
            <person name="Kazmierczak K.M."/>
            <person name="Andrzejewski T.M."/>
            <person name="Davidsen T.M."/>
            <person name="Wayne K.J."/>
            <person name="Tettelin H."/>
            <person name="Glass J.I."/>
            <person name="Rusch D."/>
            <person name="Podicherti R."/>
            <person name="Tsui H.-C.T."/>
            <person name="Winkler M.E."/>
        </authorList>
    </citation>
    <scope>NUCLEOTIDE SEQUENCE</scope>
</reference>